<evidence type="ECO:0000256" key="3">
    <source>
        <dbReference type="ARBA" id="ARBA00023163"/>
    </source>
</evidence>
<sequence>MPASEARATVATVATERAVLVRMRAVLPELRPSEQRIAALFLADPGAIAELSIGELAARSDTSTTSVVRFCKRMGYGHLKELRMDVLRDVTRERFETAGLPEVSGDVDRDDSLEDIVAKVSLAETLSIADTAKVLDVPALQAAVDAVGSAHRVDIFGLGASSFVGLDLQQKLTRIGRTALNWSDSHAAWTSATTMRSGAVAIAVSHSGSTVDTVEFLSIARAAGATTIAITNHEGSPIVEHADIVLTTAARESVFRSGALGSRIAQLMVVDCIFIGVAQASYEESMEAIRNTYAVVHNLRTRRS</sequence>
<keyword evidence="7" id="KW-1185">Reference proteome</keyword>
<dbReference type="InterPro" id="IPR035472">
    <property type="entry name" value="RpiR-like_SIS"/>
</dbReference>
<dbReference type="Gene3D" id="1.10.10.10">
    <property type="entry name" value="Winged helix-like DNA-binding domain superfamily/Winged helix DNA-binding domain"/>
    <property type="match status" value="1"/>
</dbReference>
<dbReference type="SUPFAM" id="SSF53697">
    <property type="entry name" value="SIS domain"/>
    <property type="match status" value="1"/>
</dbReference>
<evidence type="ECO:0000256" key="1">
    <source>
        <dbReference type="ARBA" id="ARBA00023015"/>
    </source>
</evidence>
<dbReference type="EMBL" id="MPZN01000003">
    <property type="protein sequence ID" value="PPL20315.1"/>
    <property type="molecule type" value="Genomic_DNA"/>
</dbReference>
<dbReference type="SUPFAM" id="SSF46689">
    <property type="entry name" value="Homeodomain-like"/>
    <property type="match status" value="1"/>
</dbReference>
<feature type="domain" description="HTH rpiR-type" evidence="4">
    <location>
        <begin position="17"/>
        <end position="93"/>
    </location>
</feature>
<dbReference type="PROSITE" id="PS51071">
    <property type="entry name" value="HTH_RPIR"/>
    <property type="match status" value="1"/>
</dbReference>
<dbReference type="Pfam" id="PF01380">
    <property type="entry name" value="SIS"/>
    <property type="match status" value="1"/>
</dbReference>
<dbReference type="InterPro" id="IPR000281">
    <property type="entry name" value="HTH_RpiR"/>
</dbReference>
<protein>
    <submittedName>
        <fullName evidence="6">RpiR family transcriptional regulator</fullName>
    </submittedName>
</protein>
<keyword evidence="2" id="KW-0238">DNA-binding</keyword>
<keyword evidence="3" id="KW-0804">Transcription</keyword>
<evidence type="ECO:0000313" key="7">
    <source>
        <dbReference type="Proteomes" id="UP000237755"/>
    </source>
</evidence>
<proteinExistence type="predicted"/>
<keyword evidence="1" id="KW-0805">Transcription regulation</keyword>
<dbReference type="InterPro" id="IPR009057">
    <property type="entry name" value="Homeodomain-like_sf"/>
</dbReference>
<dbReference type="InterPro" id="IPR036388">
    <property type="entry name" value="WH-like_DNA-bd_sf"/>
</dbReference>
<comment type="caution">
    <text evidence="6">The sequence shown here is derived from an EMBL/GenBank/DDBJ whole genome shotgun (WGS) entry which is preliminary data.</text>
</comment>
<feature type="domain" description="SIS" evidence="5">
    <location>
        <begin position="143"/>
        <end position="283"/>
    </location>
</feature>
<accession>A0ABX5B0K3</accession>
<evidence type="ECO:0000313" key="6">
    <source>
        <dbReference type="EMBL" id="PPL20315.1"/>
    </source>
</evidence>
<evidence type="ECO:0000259" key="4">
    <source>
        <dbReference type="PROSITE" id="PS51071"/>
    </source>
</evidence>
<gene>
    <name evidence="6" type="ORF">GY24_01875</name>
</gene>
<dbReference type="InterPro" id="IPR047640">
    <property type="entry name" value="RpiR-like"/>
</dbReference>
<dbReference type="Proteomes" id="UP000237755">
    <property type="component" value="Unassembled WGS sequence"/>
</dbReference>
<dbReference type="Pfam" id="PF01418">
    <property type="entry name" value="HTH_6"/>
    <property type="match status" value="1"/>
</dbReference>
<organism evidence="6 7">
    <name type="scientific">Microterricola pindariensis</name>
    <dbReference type="NCBI Taxonomy" id="478010"/>
    <lineage>
        <taxon>Bacteria</taxon>
        <taxon>Bacillati</taxon>
        <taxon>Actinomycetota</taxon>
        <taxon>Actinomycetes</taxon>
        <taxon>Micrococcales</taxon>
        <taxon>Microbacteriaceae</taxon>
        <taxon>Microterricola</taxon>
    </lineage>
</organism>
<dbReference type="CDD" id="cd05013">
    <property type="entry name" value="SIS_RpiR"/>
    <property type="match status" value="1"/>
</dbReference>
<reference evidence="6 7" key="1">
    <citation type="journal article" date="2008" name="Int. J. Syst. Evol. Microbiol.">
        <title>Leifsonia pindariensis sp. nov., isolated from the Pindari glacier of the Indian Himalayas, and emended description of the genus Leifsonia.</title>
        <authorList>
            <person name="Reddy G.S."/>
            <person name="Prabagaran S.R."/>
            <person name="Shivaji S."/>
        </authorList>
    </citation>
    <scope>NUCLEOTIDE SEQUENCE [LARGE SCALE GENOMIC DNA]</scope>
    <source>
        <strain evidence="6 7">PON 10</strain>
    </source>
</reference>
<evidence type="ECO:0000256" key="2">
    <source>
        <dbReference type="ARBA" id="ARBA00023125"/>
    </source>
</evidence>
<dbReference type="PANTHER" id="PTHR30514:SF1">
    <property type="entry name" value="HTH-TYPE TRANSCRIPTIONAL REGULATOR HEXR-RELATED"/>
    <property type="match status" value="1"/>
</dbReference>
<dbReference type="PROSITE" id="PS51464">
    <property type="entry name" value="SIS"/>
    <property type="match status" value="1"/>
</dbReference>
<dbReference type="InterPro" id="IPR001347">
    <property type="entry name" value="SIS_dom"/>
</dbReference>
<dbReference type="Gene3D" id="3.40.50.10490">
    <property type="entry name" value="Glucose-6-phosphate isomerase like protein, domain 1"/>
    <property type="match status" value="1"/>
</dbReference>
<name>A0ABX5B0K3_9MICO</name>
<evidence type="ECO:0000259" key="5">
    <source>
        <dbReference type="PROSITE" id="PS51464"/>
    </source>
</evidence>
<dbReference type="PANTHER" id="PTHR30514">
    <property type="entry name" value="GLUCOKINASE"/>
    <property type="match status" value="1"/>
</dbReference>
<dbReference type="InterPro" id="IPR046348">
    <property type="entry name" value="SIS_dom_sf"/>
</dbReference>
<dbReference type="RefSeq" id="WP_104474114.1">
    <property type="nucleotide sequence ID" value="NZ_MPZN01000003.1"/>
</dbReference>